<protein>
    <submittedName>
        <fullName evidence="1">Uncharacterized protein</fullName>
    </submittedName>
</protein>
<evidence type="ECO:0000313" key="1">
    <source>
        <dbReference type="EMBL" id="KAI4388382.1"/>
    </source>
</evidence>
<name>A0ACB9SC83_9MYRT</name>
<evidence type="ECO:0000313" key="2">
    <source>
        <dbReference type="Proteomes" id="UP001057402"/>
    </source>
</evidence>
<keyword evidence="2" id="KW-1185">Reference proteome</keyword>
<comment type="caution">
    <text evidence="1">The sequence shown here is derived from an EMBL/GenBank/DDBJ whole genome shotgun (WGS) entry which is preliminary data.</text>
</comment>
<gene>
    <name evidence="1" type="ORF">MLD38_000715</name>
</gene>
<dbReference type="EMBL" id="CM042880">
    <property type="protein sequence ID" value="KAI4388382.1"/>
    <property type="molecule type" value="Genomic_DNA"/>
</dbReference>
<reference evidence="2" key="1">
    <citation type="journal article" date="2023" name="Front. Plant Sci.">
        <title>Chromosomal-level genome assembly of Melastoma candidum provides insights into trichome evolution.</title>
        <authorList>
            <person name="Zhong Y."/>
            <person name="Wu W."/>
            <person name="Sun C."/>
            <person name="Zou P."/>
            <person name="Liu Y."/>
            <person name="Dai S."/>
            <person name="Zhou R."/>
        </authorList>
    </citation>
    <scope>NUCLEOTIDE SEQUENCE [LARGE SCALE GENOMIC DNA]</scope>
</reference>
<organism evidence="1 2">
    <name type="scientific">Melastoma candidum</name>
    <dbReference type="NCBI Taxonomy" id="119954"/>
    <lineage>
        <taxon>Eukaryota</taxon>
        <taxon>Viridiplantae</taxon>
        <taxon>Streptophyta</taxon>
        <taxon>Embryophyta</taxon>
        <taxon>Tracheophyta</taxon>
        <taxon>Spermatophyta</taxon>
        <taxon>Magnoliopsida</taxon>
        <taxon>eudicotyledons</taxon>
        <taxon>Gunneridae</taxon>
        <taxon>Pentapetalae</taxon>
        <taxon>rosids</taxon>
        <taxon>malvids</taxon>
        <taxon>Myrtales</taxon>
        <taxon>Melastomataceae</taxon>
        <taxon>Melastomatoideae</taxon>
        <taxon>Melastomateae</taxon>
        <taxon>Melastoma</taxon>
    </lineage>
</organism>
<dbReference type="Proteomes" id="UP001057402">
    <property type="component" value="Chromosome 1"/>
</dbReference>
<accession>A0ACB9SC83</accession>
<proteinExistence type="predicted"/>
<sequence>MEGVGGGGGGGGGSRMSRASSRYGSTAVFNGPVRRWKKRWVHISSPSSASLVNGKPRFHSNNASPLFLCRWTPLSAAGGGVPGDGDGSPDEPPKRKFRYTPVAVLEEQRKAGKMEEGANDNLQGAQKSVAEDASNFRMALSAEGIKIEKQESRKNRFDLGLSLEDPDEYNGP</sequence>